<evidence type="ECO:0000256" key="11">
    <source>
        <dbReference type="NCBIfam" id="TIGR00665"/>
    </source>
</evidence>
<dbReference type="Pfam" id="PF00772">
    <property type="entry name" value="DnaB"/>
    <property type="match status" value="1"/>
</dbReference>
<dbReference type="AlphaFoldDB" id="A0A662ZIK0"/>
<dbReference type="EMBL" id="FOXF01000036">
    <property type="protein sequence ID" value="SFP55176.1"/>
    <property type="molecule type" value="Genomic_DNA"/>
</dbReference>
<proteinExistence type="inferred from homology"/>
<dbReference type="InterPro" id="IPR036185">
    <property type="entry name" value="DNA_heli_DnaB-like_N_sf"/>
</dbReference>
<organism evidence="15 16">
    <name type="scientific">Ruminobacter amylophilus</name>
    <dbReference type="NCBI Taxonomy" id="867"/>
    <lineage>
        <taxon>Bacteria</taxon>
        <taxon>Pseudomonadati</taxon>
        <taxon>Pseudomonadota</taxon>
        <taxon>Gammaproteobacteria</taxon>
        <taxon>Aeromonadales</taxon>
        <taxon>Succinivibrionaceae</taxon>
        <taxon>Ruminobacter</taxon>
    </lineage>
</organism>
<keyword evidence="3 12" id="KW-0235">DNA replication</keyword>
<evidence type="ECO:0000313" key="16">
    <source>
        <dbReference type="Proteomes" id="UP000243745"/>
    </source>
</evidence>
<gene>
    <name evidence="15" type="ORF">SAMN02910344_01697</name>
</gene>
<reference evidence="15 16" key="1">
    <citation type="submission" date="2016-10" db="EMBL/GenBank/DDBJ databases">
        <authorList>
            <person name="Varghese N."/>
            <person name="Submissions S."/>
        </authorList>
    </citation>
    <scope>NUCLEOTIDE SEQUENCE [LARGE SCALE GENOMIC DNA]</scope>
    <source>
        <strain evidence="15 16">DSM 1361</strain>
    </source>
</reference>
<evidence type="ECO:0000256" key="3">
    <source>
        <dbReference type="ARBA" id="ARBA00022705"/>
    </source>
</evidence>
<dbReference type="OrthoDB" id="9773982at2"/>
<feature type="region of interest" description="Disordered" evidence="13">
    <location>
        <begin position="1"/>
        <end position="35"/>
    </location>
</feature>
<evidence type="ECO:0000313" key="15">
    <source>
        <dbReference type="EMBL" id="SFP55176.1"/>
    </source>
</evidence>
<evidence type="ECO:0000256" key="2">
    <source>
        <dbReference type="ARBA" id="ARBA00022515"/>
    </source>
</evidence>
<dbReference type="SUPFAM" id="SSF48024">
    <property type="entry name" value="N-terminal domain of DnaB helicase"/>
    <property type="match status" value="1"/>
</dbReference>
<dbReference type="RefSeq" id="WP_093142831.1">
    <property type="nucleotide sequence ID" value="NZ_FOXF01000036.1"/>
</dbReference>
<evidence type="ECO:0000256" key="1">
    <source>
        <dbReference type="ARBA" id="ARBA00008428"/>
    </source>
</evidence>
<dbReference type="GO" id="GO:0005829">
    <property type="term" value="C:cytosol"/>
    <property type="evidence" value="ECO:0007669"/>
    <property type="project" value="TreeGrafter"/>
</dbReference>
<keyword evidence="7 12" id="KW-0067">ATP-binding</keyword>
<dbReference type="SUPFAM" id="SSF52540">
    <property type="entry name" value="P-loop containing nucleoside triphosphate hydrolases"/>
    <property type="match status" value="1"/>
</dbReference>
<keyword evidence="9" id="KW-0413">Isomerase</keyword>
<evidence type="ECO:0000256" key="12">
    <source>
        <dbReference type="RuleBase" id="RU362085"/>
    </source>
</evidence>
<dbReference type="GO" id="GO:0043139">
    <property type="term" value="F:5'-3' DNA helicase activity"/>
    <property type="evidence" value="ECO:0007669"/>
    <property type="project" value="UniProtKB-EC"/>
</dbReference>
<evidence type="ECO:0000256" key="10">
    <source>
        <dbReference type="ARBA" id="ARBA00048954"/>
    </source>
</evidence>
<dbReference type="EC" id="5.6.2.3" evidence="11 12"/>
<comment type="catalytic activity">
    <reaction evidence="10 12">
        <text>ATP + H2O = ADP + phosphate + H(+)</text>
        <dbReference type="Rhea" id="RHEA:13065"/>
        <dbReference type="ChEBI" id="CHEBI:15377"/>
        <dbReference type="ChEBI" id="CHEBI:15378"/>
        <dbReference type="ChEBI" id="CHEBI:30616"/>
        <dbReference type="ChEBI" id="CHEBI:43474"/>
        <dbReference type="ChEBI" id="CHEBI:456216"/>
        <dbReference type="EC" id="5.6.2.3"/>
    </reaction>
</comment>
<protein>
    <recommendedName>
        <fullName evidence="11 12">Replicative DNA helicase</fullName>
        <ecNumber evidence="11 12">5.6.2.3</ecNumber>
    </recommendedName>
</protein>
<dbReference type="InterPro" id="IPR016136">
    <property type="entry name" value="DNA_helicase_N/primase_C"/>
</dbReference>
<evidence type="ECO:0000256" key="8">
    <source>
        <dbReference type="ARBA" id="ARBA00023125"/>
    </source>
</evidence>
<dbReference type="InterPro" id="IPR007694">
    <property type="entry name" value="DNA_helicase_DnaB-like_C"/>
</dbReference>
<evidence type="ECO:0000256" key="4">
    <source>
        <dbReference type="ARBA" id="ARBA00022741"/>
    </source>
</evidence>
<dbReference type="PROSITE" id="PS51199">
    <property type="entry name" value="SF4_HELICASE"/>
    <property type="match status" value="1"/>
</dbReference>
<feature type="compositionally biased region" description="Polar residues" evidence="13">
    <location>
        <begin position="14"/>
        <end position="29"/>
    </location>
</feature>
<comment type="function">
    <text evidence="12">The main replicative DNA helicase, it participates in initiation and elongation during chromosome replication. Travels ahead of the DNA replisome, separating dsDNA into templates for DNA synthesis. A processive ATP-dependent 5'-3' DNA helicase it has DNA-dependent ATPase activity.</text>
</comment>
<dbReference type="GO" id="GO:1990077">
    <property type="term" value="C:primosome complex"/>
    <property type="evidence" value="ECO:0007669"/>
    <property type="project" value="UniProtKB-UniRule"/>
</dbReference>
<dbReference type="NCBIfam" id="TIGR00665">
    <property type="entry name" value="DnaB"/>
    <property type="match status" value="1"/>
</dbReference>
<keyword evidence="6 12" id="KW-0347">Helicase</keyword>
<sequence length="485" mass="54051">MPLNPSSPDWHKVSGSNSVNDGRVNNNPNEPLGMPHDFEAEQAVLGSLLLTPNKLEIVNQKITAEDFFSENHKLIYSAILRLSVADKSIDIINLADELKQCGQLEKIGGQSYLLSLQSKPPTSVDILSYTAIVNEKSQARKILNLIASVERSLYVPNGVSVSSIRDELENNIIKLGEENSGLDENTPKDIKSIIFDVVNDIRENNNKNIDVTGVTSGYTDLDKMTAGFHAGELIIVGARPAMGKTTFGMNLVENMAFKSNPGIKPVLVFSIEMNAKEIVTRLISSMAHIEMDRLKKYRLDETDLKNMLTVATTVNNYKYPPIFICDGQVSAQEIRAITKRLCREYNGLGGVMVDYLQRINFPNDGRARHEQIGEASWILKSLAKELQIPVIALAQVARDIEKGRKDKRPMNADLRESGSIEQDADVIMFVHREEVYQKDNPEVKGKAEIIISKQRNGPTGIVDMFFQGNYARFTETAHTNMEQSV</sequence>
<dbReference type="Proteomes" id="UP000243745">
    <property type="component" value="Unassembled WGS sequence"/>
</dbReference>
<evidence type="ECO:0000256" key="9">
    <source>
        <dbReference type="ARBA" id="ARBA00023235"/>
    </source>
</evidence>
<dbReference type="Gene3D" id="3.40.50.300">
    <property type="entry name" value="P-loop containing nucleotide triphosphate hydrolases"/>
    <property type="match status" value="1"/>
</dbReference>
<dbReference type="PANTHER" id="PTHR30153:SF2">
    <property type="entry name" value="REPLICATIVE DNA HELICASE"/>
    <property type="match status" value="1"/>
</dbReference>
<feature type="domain" description="SF4 helicase" evidence="14">
    <location>
        <begin position="207"/>
        <end position="480"/>
    </location>
</feature>
<dbReference type="Gene3D" id="1.10.860.10">
    <property type="entry name" value="DNAb Helicase, Chain A"/>
    <property type="match status" value="1"/>
</dbReference>
<dbReference type="CDD" id="cd00984">
    <property type="entry name" value="DnaB_C"/>
    <property type="match status" value="1"/>
</dbReference>
<dbReference type="InterPro" id="IPR007692">
    <property type="entry name" value="DNA_helicase_DnaB"/>
</dbReference>
<dbReference type="InterPro" id="IPR027417">
    <property type="entry name" value="P-loop_NTPase"/>
</dbReference>
<dbReference type="GO" id="GO:0005524">
    <property type="term" value="F:ATP binding"/>
    <property type="evidence" value="ECO:0007669"/>
    <property type="project" value="UniProtKB-UniRule"/>
</dbReference>
<dbReference type="InterPro" id="IPR007693">
    <property type="entry name" value="DNA_helicase_DnaB-like_N"/>
</dbReference>
<evidence type="ECO:0000256" key="6">
    <source>
        <dbReference type="ARBA" id="ARBA00022806"/>
    </source>
</evidence>
<keyword evidence="5 12" id="KW-0378">Hydrolase</keyword>
<keyword evidence="16" id="KW-1185">Reference proteome</keyword>
<dbReference type="Pfam" id="PF03796">
    <property type="entry name" value="DnaB_C"/>
    <property type="match status" value="1"/>
</dbReference>
<keyword evidence="8 12" id="KW-0238">DNA-binding</keyword>
<keyword evidence="4 12" id="KW-0547">Nucleotide-binding</keyword>
<dbReference type="GO" id="GO:0016887">
    <property type="term" value="F:ATP hydrolysis activity"/>
    <property type="evidence" value="ECO:0007669"/>
    <property type="project" value="RHEA"/>
</dbReference>
<dbReference type="GO" id="GO:0003677">
    <property type="term" value="F:DNA binding"/>
    <property type="evidence" value="ECO:0007669"/>
    <property type="project" value="UniProtKB-UniRule"/>
</dbReference>
<evidence type="ECO:0000256" key="13">
    <source>
        <dbReference type="SAM" id="MobiDB-lite"/>
    </source>
</evidence>
<evidence type="ECO:0000256" key="7">
    <source>
        <dbReference type="ARBA" id="ARBA00022840"/>
    </source>
</evidence>
<evidence type="ECO:0000256" key="5">
    <source>
        <dbReference type="ARBA" id="ARBA00022801"/>
    </source>
</evidence>
<comment type="similarity">
    <text evidence="1 12">Belongs to the helicase family. DnaB subfamily.</text>
</comment>
<accession>A0A662ZIK0</accession>
<name>A0A662ZIK0_9GAMM</name>
<dbReference type="PANTHER" id="PTHR30153">
    <property type="entry name" value="REPLICATIVE DNA HELICASE DNAB"/>
    <property type="match status" value="1"/>
</dbReference>
<dbReference type="GO" id="GO:0006269">
    <property type="term" value="P:DNA replication, synthesis of primer"/>
    <property type="evidence" value="ECO:0007669"/>
    <property type="project" value="UniProtKB-UniRule"/>
</dbReference>
<keyword evidence="2 12" id="KW-0639">Primosome</keyword>
<evidence type="ECO:0000259" key="14">
    <source>
        <dbReference type="PROSITE" id="PS51199"/>
    </source>
</evidence>